<name>A0A644VBL1_9ZZZZ</name>
<evidence type="ECO:0000313" key="2">
    <source>
        <dbReference type="EMBL" id="MPL88724.1"/>
    </source>
</evidence>
<comment type="caution">
    <text evidence="2">The sequence shown here is derived from an EMBL/GenBank/DDBJ whole genome shotgun (WGS) entry which is preliminary data.</text>
</comment>
<organism evidence="2">
    <name type="scientific">bioreactor metagenome</name>
    <dbReference type="NCBI Taxonomy" id="1076179"/>
    <lineage>
        <taxon>unclassified sequences</taxon>
        <taxon>metagenomes</taxon>
        <taxon>ecological metagenomes</taxon>
    </lineage>
</organism>
<protein>
    <recommendedName>
        <fullName evidence="1">Flagellar protein FlgJ N-terminal domain-containing protein</fullName>
    </recommendedName>
</protein>
<proteinExistence type="predicted"/>
<dbReference type="AlphaFoldDB" id="A0A644VBL1"/>
<sequence>MAAGSYRFFTESCDFRCKSIHLQRGDRMQDLQPIPVAPTGAMPAPTGQKLRAQAVRLEAAFLSEMLKCAQVGRPLESFGGGIGEEQFASFLRDAYSEKMAEKGGVGLAESIFHALTKGQGHV</sequence>
<accession>A0A644VBL1</accession>
<evidence type="ECO:0000259" key="1">
    <source>
        <dbReference type="Pfam" id="PF10135"/>
    </source>
</evidence>
<dbReference type="EMBL" id="VSSQ01000264">
    <property type="protein sequence ID" value="MPL88724.1"/>
    <property type="molecule type" value="Genomic_DNA"/>
</dbReference>
<reference evidence="2" key="1">
    <citation type="submission" date="2019-08" db="EMBL/GenBank/DDBJ databases">
        <authorList>
            <person name="Kucharzyk K."/>
            <person name="Murdoch R.W."/>
            <person name="Higgins S."/>
            <person name="Loffler F."/>
        </authorList>
    </citation>
    <scope>NUCLEOTIDE SEQUENCE</scope>
</reference>
<dbReference type="Pfam" id="PF10135">
    <property type="entry name" value="Rod-binding"/>
    <property type="match status" value="1"/>
</dbReference>
<dbReference type="InterPro" id="IPR019301">
    <property type="entry name" value="Flagellar_prot_FlgJ_N"/>
</dbReference>
<gene>
    <name evidence="2" type="ORF">SDC9_34751</name>
</gene>
<feature type="domain" description="Flagellar protein FlgJ N-terminal" evidence="1">
    <location>
        <begin position="78"/>
        <end position="112"/>
    </location>
</feature>